<dbReference type="Proteomes" id="UP000694941">
    <property type="component" value="Unplaced"/>
</dbReference>
<sequence length="268" mass="29929">MSLTTWLGLGWVPALTGIFLAFGVVVAYIIAVLRGDVTPYMPFISEAGTDPPQSGIFSICLFCSGNLGLITMVVRYMYVNELNKGRHKKIQVINQISLFCGFTAIGGMMVVAVYPMSTVSLAHDVGAYTLFILGLTYASLQTLVTYYLYPSYNGLTICRFRLTIVLLCLISLVTMAIIYPVSHAEFKSGNYNHPRRLKQLGERGFRGLVASSTAEWTLALIFITFFFTYIREFQAILFQVKICPLGYHIDEVAIKQANERQPLLNEQV</sequence>
<dbReference type="GeneID" id="106457412"/>
<feature type="transmembrane region" description="Helical" evidence="6">
    <location>
        <begin position="55"/>
        <end position="78"/>
    </location>
</feature>
<evidence type="ECO:0000259" key="7">
    <source>
        <dbReference type="Pfam" id="PF10277"/>
    </source>
</evidence>
<dbReference type="InterPro" id="IPR019402">
    <property type="entry name" value="CWH43_N"/>
</dbReference>
<keyword evidence="4 6" id="KW-1133">Transmembrane helix</keyword>
<dbReference type="PANTHER" id="PTHR21324:SF2">
    <property type="entry name" value="EG:22E5.9 PROTEIN"/>
    <property type="match status" value="1"/>
</dbReference>
<keyword evidence="3 6" id="KW-0812">Transmembrane</keyword>
<gene>
    <name evidence="9" type="primary">LOC106457412</name>
</gene>
<feature type="transmembrane region" description="Helical" evidence="6">
    <location>
        <begin position="208"/>
        <end position="230"/>
    </location>
</feature>
<protein>
    <submittedName>
        <fullName evidence="9">DNA damage-regulated autophagy modulator protein 1-like isoform X1</fullName>
    </submittedName>
</protein>
<evidence type="ECO:0000256" key="2">
    <source>
        <dbReference type="ARBA" id="ARBA00006565"/>
    </source>
</evidence>
<evidence type="ECO:0000256" key="6">
    <source>
        <dbReference type="SAM" id="Phobius"/>
    </source>
</evidence>
<dbReference type="Pfam" id="PF10277">
    <property type="entry name" value="Frag1"/>
    <property type="match status" value="1"/>
</dbReference>
<evidence type="ECO:0000256" key="3">
    <source>
        <dbReference type="ARBA" id="ARBA00022692"/>
    </source>
</evidence>
<accession>A0ABM1B0H8</accession>
<reference evidence="9" key="1">
    <citation type="submission" date="2025-08" db="UniProtKB">
        <authorList>
            <consortium name="RefSeq"/>
        </authorList>
    </citation>
    <scope>IDENTIFICATION</scope>
    <source>
        <tissue evidence="9">Muscle</tissue>
    </source>
</reference>
<proteinExistence type="inferred from homology"/>
<evidence type="ECO:0000256" key="1">
    <source>
        <dbReference type="ARBA" id="ARBA00004127"/>
    </source>
</evidence>
<feature type="domain" description="CWH43-like N-terminal" evidence="7">
    <location>
        <begin position="10"/>
        <end position="235"/>
    </location>
</feature>
<keyword evidence="5 6" id="KW-0472">Membrane</keyword>
<comment type="subcellular location">
    <subcellularLocation>
        <location evidence="1">Endomembrane system</location>
        <topology evidence="1">Multi-pass membrane protein</topology>
    </subcellularLocation>
</comment>
<feature type="transmembrane region" description="Helical" evidence="6">
    <location>
        <begin position="12"/>
        <end position="35"/>
    </location>
</feature>
<evidence type="ECO:0000256" key="4">
    <source>
        <dbReference type="ARBA" id="ARBA00022989"/>
    </source>
</evidence>
<feature type="transmembrane region" description="Helical" evidence="6">
    <location>
        <begin position="160"/>
        <end position="181"/>
    </location>
</feature>
<evidence type="ECO:0000313" key="8">
    <source>
        <dbReference type="Proteomes" id="UP000694941"/>
    </source>
</evidence>
<dbReference type="InterPro" id="IPR050911">
    <property type="entry name" value="DRAM/TMEM150_Autophagy_Mod"/>
</dbReference>
<organism evidence="8 9">
    <name type="scientific">Limulus polyphemus</name>
    <name type="common">Atlantic horseshoe crab</name>
    <dbReference type="NCBI Taxonomy" id="6850"/>
    <lineage>
        <taxon>Eukaryota</taxon>
        <taxon>Metazoa</taxon>
        <taxon>Ecdysozoa</taxon>
        <taxon>Arthropoda</taxon>
        <taxon>Chelicerata</taxon>
        <taxon>Merostomata</taxon>
        <taxon>Xiphosura</taxon>
        <taxon>Limulidae</taxon>
        <taxon>Limulus</taxon>
    </lineage>
</organism>
<keyword evidence="8" id="KW-1185">Reference proteome</keyword>
<feature type="transmembrane region" description="Helical" evidence="6">
    <location>
        <begin position="126"/>
        <end position="148"/>
    </location>
</feature>
<comment type="similarity">
    <text evidence="2">Belongs to the DRAM/TMEM150 family.</text>
</comment>
<feature type="transmembrane region" description="Helical" evidence="6">
    <location>
        <begin position="90"/>
        <end position="114"/>
    </location>
</feature>
<dbReference type="RefSeq" id="XP_013772279.2">
    <property type="nucleotide sequence ID" value="XM_013916825.2"/>
</dbReference>
<name>A0ABM1B0H8_LIMPO</name>
<dbReference type="PANTHER" id="PTHR21324">
    <property type="entry name" value="FASTING-INDUCIBLE INTEGRAL MEMBRANE PROTEIN TM6P1-RELATED"/>
    <property type="match status" value="1"/>
</dbReference>
<evidence type="ECO:0000313" key="9">
    <source>
        <dbReference type="RefSeq" id="XP_013772279.2"/>
    </source>
</evidence>
<evidence type="ECO:0000256" key="5">
    <source>
        <dbReference type="ARBA" id="ARBA00023136"/>
    </source>
</evidence>